<dbReference type="Proteomes" id="UP001208114">
    <property type="component" value="Unassembled WGS sequence"/>
</dbReference>
<dbReference type="RefSeq" id="WP_262990033.1">
    <property type="nucleotide sequence ID" value="NZ_JAOTEN010000002.1"/>
</dbReference>
<dbReference type="PANTHER" id="PTHR32268:SF11">
    <property type="entry name" value="HOMOSERINE O-ACETYLTRANSFERASE"/>
    <property type="match status" value="1"/>
</dbReference>
<proteinExistence type="predicted"/>
<feature type="coiled-coil region" evidence="2">
    <location>
        <begin position="232"/>
        <end position="259"/>
    </location>
</feature>
<feature type="domain" description="AB hydrolase-1" evidence="3">
    <location>
        <begin position="37"/>
        <end position="137"/>
    </location>
</feature>
<dbReference type="InterPro" id="IPR008220">
    <property type="entry name" value="HAT_MetX-like"/>
</dbReference>
<evidence type="ECO:0000256" key="2">
    <source>
        <dbReference type="SAM" id="Coils"/>
    </source>
</evidence>
<dbReference type="InterPro" id="IPR029058">
    <property type="entry name" value="AB_hydrolase_fold"/>
</dbReference>
<keyword evidence="2" id="KW-0175">Coiled coil</keyword>
<dbReference type="Gene3D" id="3.40.50.1820">
    <property type="entry name" value="alpha/beta hydrolase"/>
    <property type="match status" value="1"/>
</dbReference>
<gene>
    <name evidence="4" type="ORF">N0B16_06790</name>
</gene>
<name>A0ABT2VVX2_9FLAO</name>
<protein>
    <submittedName>
        <fullName evidence="4">Alpha/beta fold hydrolase</fullName>
    </submittedName>
</protein>
<sequence length="335" mass="38968">MKTELNYINISYQTCSKKEYYIPLSYQLFGKELFSAPIILVNHALTGNSNVSGEQGWWKKLIGENKAIDTRKYTILCFNIPGNGFDDFLIEEYEDFQPSDIAGIFLKGLEILNIAKLYALIGGSLGGGIGWEMLVQHLNLAEIFIPVACSFKTHDWLHAQCMVQKFLLHQNDQPLQKARIHAMLCYRTPQSLNERFQNKYSHEKHILESEDWLNYHGNELNERFSLKSYKLMNHLLMNINAMENRLEKIQARMHMISVDTDLFFPASEIRMCFDKLNAKKKDVFYHEIKSIHGHDAFLMEYGQLNNIIKNIVEDEMELCEIPSDKIKNQSITDEK</sequence>
<accession>A0ABT2VVX2</accession>
<evidence type="ECO:0000256" key="1">
    <source>
        <dbReference type="ARBA" id="ARBA00022679"/>
    </source>
</evidence>
<comment type="caution">
    <text evidence="4">The sequence shown here is derived from an EMBL/GenBank/DDBJ whole genome shotgun (WGS) entry which is preliminary data.</text>
</comment>
<dbReference type="Pfam" id="PF00561">
    <property type="entry name" value="Abhydrolase_1"/>
    <property type="match status" value="1"/>
</dbReference>
<dbReference type="InterPro" id="IPR000073">
    <property type="entry name" value="AB_hydrolase_1"/>
</dbReference>
<dbReference type="EMBL" id="JAOTEN010000002">
    <property type="protein sequence ID" value="MCU7614139.1"/>
    <property type="molecule type" value="Genomic_DNA"/>
</dbReference>
<dbReference type="SUPFAM" id="SSF53474">
    <property type="entry name" value="alpha/beta-Hydrolases"/>
    <property type="match status" value="1"/>
</dbReference>
<evidence type="ECO:0000313" key="5">
    <source>
        <dbReference type="Proteomes" id="UP001208114"/>
    </source>
</evidence>
<organism evidence="4 5">
    <name type="scientific">Chryseobacterium gilvum</name>
    <dbReference type="NCBI Taxonomy" id="2976534"/>
    <lineage>
        <taxon>Bacteria</taxon>
        <taxon>Pseudomonadati</taxon>
        <taxon>Bacteroidota</taxon>
        <taxon>Flavobacteriia</taxon>
        <taxon>Flavobacteriales</taxon>
        <taxon>Weeksellaceae</taxon>
        <taxon>Chryseobacterium group</taxon>
        <taxon>Chryseobacterium</taxon>
    </lineage>
</organism>
<keyword evidence="5" id="KW-1185">Reference proteome</keyword>
<dbReference type="GO" id="GO:0016787">
    <property type="term" value="F:hydrolase activity"/>
    <property type="evidence" value="ECO:0007669"/>
    <property type="project" value="UniProtKB-KW"/>
</dbReference>
<dbReference type="PANTHER" id="PTHR32268">
    <property type="entry name" value="HOMOSERINE O-ACETYLTRANSFERASE"/>
    <property type="match status" value="1"/>
</dbReference>
<reference evidence="5" key="1">
    <citation type="submission" date="2023-07" db="EMBL/GenBank/DDBJ databases">
        <title>Chryseobacterium sp. GMJ5 Genome sequencing and assembly.</title>
        <authorList>
            <person name="Jung Y."/>
        </authorList>
    </citation>
    <scope>NUCLEOTIDE SEQUENCE [LARGE SCALE GENOMIC DNA]</scope>
    <source>
        <strain evidence="5">GMJ5</strain>
    </source>
</reference>
<keyword evidence="4" id="KW-0378">Hydrolase</keyword>
<evidence type="ECO:0000313" key="4">
    <source>
        <dbReference type="EMBL" id="MCU7614139.1"/>
    </source>
</evidence>
<evidence type="ECO:0000259" key="3">
    <source>
        <dbReference type="Pfam" id="PF00561"/>
    </source>
</evidence>
<keyword evidence="1" id="KW-0808">Transferase</keyword>